<dbReference type="SMART" id="SM00028">
    <property type="entry name" value="TPR"/>
    <property type="match status" value="4"/>
</dbReference>
<evidence type="ECO:0000313" key="4">
    <source>
        <dbReference type="EMBL" id="CAF4184819.1"/>
    </source>
</evidence>
<reference evidence="3" key="1">
    <citation type="submission" date="2021-02" db="EMBL/GenBank/DDBJ databases">
        <authorList>
            <person name="Nowell W R."/>
        </authorList>
    </citation>
    <scope>NUCLEOTIDE SEQUENCE</scope>
</reference>
<dbReference type="Proteomes" id="UP000677228">
    <property type="component" value="Unassembled WGS sequence"/>
</dbReference>
<dbReference type="PANTHER" id="PTHR45641:SF19">
    <property type="entry name" value="NEPHROCYSTIN-3"/>
    <property type="match status" value="1"/>
</dbReference>
<comment type="caution">
    <text evidence="3">The sequence shown here is derived from an EMBL/GenBank/DDBJ whole genome shotgun (WGS) entry which is preliminary data.</text>
</comment>
<dbReference type="EMBL" id="CAJOBA010046070">
    <property type="protein sequence ID" value="CAF4184819.1"/>
    <property type="molecule type" value="Genomic_DNA"/>
</dbReference>
<evidence type="ECO:0000256" key="2">
    <source>
        <dbReference type="ARBA" id="ARBA00022803"/>
    </source>
</evidence>
<evidence type="ECO:0000256" key="1">
    <source>
        <dbReference type="ARBA" id="ARBA00022737"/>
    </source>
</evidence>
<keyword evidence="1" id="KW-0677">Repeat</keyword>
<evidence type="ECO:0000313" key="3">
    <source>
        <dbReference type="EMBL" id="CAF1375950.1"/>
    </source>
</evidence>
<proteinExistence type="predicted"/>
<dbReference type="PANTHER" id="PTHR45641">
    <property type="entry name" value="TETRATRICOPEPTIDE REPEAT PROTEIN (AFU_ORTHOLOGUE AFUA_6G03870)"/>
    <property type="match status" value="1"/>
</dbReference>
<dbReference type="AlphaFoldDB" id="A0A8S2F6V5"/>
<dbReference type="Proteomes" id="UP000682733">
    <property type="component" value="Unassembled WGS sequence"/>
</dbReference>
<organism evidence="3 5">
    <name type="scientific">Didymodactylos carnosus</name>
    <dbReference type="NCBI Taxonomy" id="1234261"/>
    <lineage>
        <taxon>Eukaryota</taxon>
        <taxon>Metazoa</taxon>
        <taxon>Spiralia</taxon>
        <taxon>Gnathifera</taxon>
        <taxon>Rotifera</taxon>
        <taxon>Eurotatoria</taxon>
        <taxon>Bdelloidea</taxon>
        <taxon>Philodinida</taxon>
        <taxon>Philodinidae</taxon>
        <taxon>Didymodactylos</taxon>
    </lineage>
</organism>
<dbReference type="Pfam" id="PF13374">
    <property type="entry name" value="TPR_10"/>
    <property type="match status" value="1"/>
</dbReference>
<protein>
    <submittedName>
        <fullName evidence="3">Uncharacterized protein</fullName>
    </submittedName>
</protein>
<sequence length="214" mass="24430">MTFDSTASVWICVLTATDKGSSIAKDYIRLQMDEMNTGDVVILLGTYLFEMGEYKKSKDYFENLKQRRGKNDPNVSLGLGRAHYALDEYKEALQYFASARAIYLEKDPPDLFNAAKVALYAGNAFRFRSEYDEALSSYTESLNFYETLGIAESLSTTSVLSSLVLILNRMFPDQRHRDTAKAIHLLARIHVARQDDPKALTYFRQAFEIWNVTL</sequence>
<gene>
    <name evidence="3" type="ORF">OVA965_LOCUS31889</name>
    <name evidence="4" type="ORF">TMI583_LOCUS32737</name>
</gene>
<accession>A0A8S2F6V5</accession>
<dbReference type="Gene3D" id="1.25.40.10">
    <property type="entry name" value="Tetratricopeptide repeat domain"/>
    <property type="match status" value="2"/>
</dbReference>
<dbReference type="EMBL" id="CAJNOK010024388">
    <property type="protein sequence ID" value="CAF1375950.1"/>
    <property type="molecule type" value="Genomic_DNA"/>
</dbReference>
<dbReference type="InterPro" id="IPR011990">
    <property type="entry name" value="TPR-like_helical_dom_sf"/>
</dbReference>
<name>A0A8S2F6V5_9BILA</name>
<keyword evidence="2" id="KW-0802">TPR repeat</keyword>
<dbReference type="Pfam" id="PF13424">
    <property type="entry name" value="TPR_12"/>
    <property type="match status" value="1"/>
</dbReference>
<dbReference type="SUPFAM" id="SSF48452">
    <property type="entry name" value="TPR-like"/>
    <property type="match status" value="1"/>
</dbReference>
<dbReference type="InterPro" id="IPR019734">
    <property type="entry name" value="TPR_rpt"/>
</dbReference>
<evidence type="ECO:0000313" key="5">
    <source>
        <dbReference type="Proteomes" id="UP000677228"/>
    </source>
</evidence>
<feature type="non-terminal residue" evidence="3">
    <location>
        <position position="214"/>
    </location>
</feature>